<comment type="similarity">
    <text evidence="1">Belongs to the LysR transcriptional regulatory family.</text>
</comment>
<organism evidence="7 8">
    <name type="scientific">Ketogulonicigenium vulgare (strain WSH-001)</name>
    <dbReference type="NCBI Taxonomy" id="759362"/>
    <lineage>
        <taxon>Bacteria</taxon>
        <taxon>Pseudomonadati</taxon>
        <taxon>Pseudomonadota</taxon>
        <taxon>Alphaproteobacteria</taxon>
        <taxon>Rhodobacterales</taxon>
        <taxon>Roseobacteraceae</taxon>
        <taxon>Ketogulonicigenium</taxon>
    </lineage>
</organism>
<proteinExistence type="inferred from homology"/>
<dbReference type="GO" id="GO:0003677">
    <property type="term" value="F:DNA binding"/>
    <property type="evidence" value="ECO:0007669"/>
    <property type="project" value="UniProtKB-KW"/>
</dbReference>
<evidence type="ECO:0000256" key="3">
    <source>
        <dbReference type="ARBA" id="ARBA00023125"/>
    </source>
</evidence>
<dbReference type="PATRIC" id="fig|759362.5.peg.1410"/>
<evidence type="ECO:0000313" key="7">
    <source>
        <dbReference type="EMBL" id="AEM41204.1"/>
    </source>
</evidence>
<dbReference type="HOGENOM" id="CLU_039613_6_5_5"/>
<dbReference type="PANTHER" id="PTHR30293">
    <property type="entry name" value="TRANSCRIPTIONAL REGULATORY PROTEIN NAC-RELATED"/>
    <property type="match status" value="1"/>
</dbReference>
<evidence type="ECO:0000313" key="8">
    <source>
        <dbReference type="Proteomes" id="UP000000692"/>
    </source>
</evidence>
<dbReference type="SUPFAM" id="SSF46785">
    <property type="entry name" value="Winged helix' DNA-binding domain"/>
    <property type="match status" value="1"/>
</dbReference>
<dbReference type="eggNOG" id="COG0583">
    <property type="taxonomic scope" value="Bacteria"/>
</dbReference>
<keyword evidence="4" id="KW-0010">Activator</keyword>
<dbReference type="Gene3D" id="3.40.190.290">
    <property type="match status" value="1"/>
</dbReference>
<evidence type="ECO:0000256" key="1">
    <source>
        <dbReference type="ARBA" id="ARBA00009437"/>
    </source>
</evidence>
<dbReference type="Proteomes" id="UP000000692">
    <property type="component" value="Chromosome"/>
</dbReference>
<dbReference type="Gene3D" id="1.10.10.10">
    <property type="entry name" value="Winged helix-like DNA-binding domain superfamily/Winged helix DNA-binding domain"/>
    <property type="match status" value="1"/>
</dbReference>
<sequence>MAAAARQLNIAQPALSGHIAQIEEHYALQLFQRHARGVTLTPAGEALLRHARRILENLSEAEAELRHLSPVTTRAPVRLGLLPSWGASLAPAIIQATQLALPDIALRIVEMRHDESLDAIRQQNIDLAVVLEDTAPAQTQLLGSEALLYVSHVAVADRMSFRDVAALPLILPSAANLLRHQLDKAAKAAHVVLGPVMEIDGQDTIKSAVKAGVAGSIMSWNSIRNECLDHSLSACLIDDPEITRNVYLRRGEHVPANLAEAFFVVLRQVAEDNSYSRLRHART</sequence>
<accession>F9Y8N5</accession>
<dbReference type="PRINTS" id="PR00039">
    <property type="entry name" value="HTHLYSR"/>
</dbReference>
<dbReference type="GO" id="GO:2000142">
    <property type="term" value="P:regulation of DNA-templated transcription initiation"/>
    <property type="evidence" value="ECO:0007669"/>
    <property type="project" value="TreeGrafter"/>
</dbReference>
<keyword evidence="8" id="KW-1185">Reference proteome</keyword>
<dbReference type="OrthoDB" id="8479357at2"/>
<evidence type="ECO:0000256" key="2">
    <source>
        <dbReference type="ARBA" id="ARBA00023015"/>
    </source>
</evidence>
<dbReference type="PANTHER" id="PTHR30293:SF0">
    <property type="entry name" value="NITROGEN ASSIMILATION REGULATORY PROTEIN NAC"/>
    <property type="match status" value="1"/>
</dbReference>
<dbReference type="PROSITE" id="PS50931">
    <property type="entry name" value="HTH_LYSR"/>
    <property type="match status" value="1"/>
</dbReference>
<evidence type="ECO:0000256" key="4">
    <source>
        <dbReference type="ARBA" id="ARBA00023159"/>
    </source>
</evidence>
<dbReference type="InterPro" id="IPR000847">
    <property type="entry name" value="LysR_HTH_N"/>
</dbReference>
<keyword evidence="5" id="KW-0804">Transcription</keyword>
<keyword evidence="3" id="KW-0238">DNA-binding</keyword>
<dbReference type="InterPro" id="IPR005119">
    <property type="entry name" value="LysR_subst-bd"/>
</dbReference>
<evidence type="ECO:0000256" key="5">
    <source>
        <dbReference type="ARBA" id="ARBA00023163"/>
    </source>
</evidence>
<reference evidence="7 8" key="1">
    <citation type="journal article" date="2011" name="J. Bacteriol.">
        <title>Complete genome sequence of the industrial strain Ketogulonicigenium vulgare WSH-001.</title>
        <authorList>
            <person name="Liu L."/>
            <person name="Li Y."/>
            <person name="Zhang J."/>
            <person name="Zhou Z."/>
            <person name="Liu J."/>
            <person name="Li X."/>
            <person name="Zhou J."/>
            <person name="Du G."/>
            <person name="Wang L."/>
            <person name="Chen J."/>
        </authorList>
    </citation>
    <scope>NUCLEOTIDE SEQUENCE [LARGE SCALE GENOMIC DNA]</scope>
    <source>
        <strain evidence="7 8">WSH-001</strain>
    </source>
</reference>
<gene>
    <name evidence="7" type="ordered locus">KVU_1365</name>
</gene>
<feature type="domain" description="HTH lysR-type" evidence="6">
    <location>
        <begin position="1"/>
        <end position="41"/>
    </location>
</feature>
<dbReference type="SUPFAM" id="SSF53850">
    <property type="entry name" value="Periplasmic binding protein-like II"/>
    <property type="match status" value="1"/>
</dbReference>
<evidence type="ECO:0000259" key="6">
    <source>
        <dbReference type="PROSITE" id="PS50931"/>
    </source>
</evidence>
<dbReference type="KEGG" id="kvl:KVU_1365"/>
<protein>
    <submittedName>
        <fullName evidence="7">LysR-family transcriptional regulator</fullName>
    </submittedName>
</protein>
<dbReference type="Pfam" id="PF03466">
    <property type="entry name" value="LysR_substrate"/>
    <property type="match status" value="1"/>
</dbReference>
<dbReference type="GO" id="GO:0003700">
    <property type="term" value="F:DNA-binding transcription factor activity"/>
    <property type="evidence" value="ECO:0007669"/>
    <property type="project" value="InterPro"/>
</dbReference>
<dbReference type="InterPro" id="IPR036388">
    <property type="entry name" value="WH-like_DNA-bd_sf"/>
</dbReference>
<name>F9Y8N5_KETVW</name>
<dbReference type="InterPro" id="IPR036390">
    <property type="entry name" value="WH_DNA-bd_sf"/>
</dbReference>
<dbReference type="Pfam" id="PF00126">
    <property type="entry name" value="HTH_1"/>
    <property type="match status" value="1"/>
</dbReference>
<dbReference type="AlphaFoldDB" id="F9Y8N5"/>
<dbReference type="EMBL" id="CP002018">
    <property type="protein sequence ID" value="AEM41204.1"/>
    <property type="molecule type" value="Genomic_DNA"/>
</dbReference>
<keyword evidence="2" id="KW-0805">Transcription regulation</keyword>